<reference evidence="1 2" key="1">
    <citation type="journal article" date="2018" name="Sci. Rep.">
        <title>Genomic signatures of local adaptation to the degree of environmental predictability in rotifers.</title>
        <authorList>
            <person name="Franch-Gras L."/>
            <person name="Hahn C."/>
            <person name="Garcia-Roger E.M."/>
            <person name="Carmona M.J."/>
            <person name="Serra M."/>
            <person name="Gomez A."/>
        </authorList>
    </citation>
    <scope>NUCLEOTIDE SEQUENCE [LARGE SCALE GENOMIC DNA]</scope>
    <source>
        <strain evidence="1">HYR1</strain>
    </source>
</reference>
<comment type="caution">
    <text evidence="1">The sequence shown here is derived from an EMBL/GenBank/DDBJ whole genome shotgun (WGS) entry which is preliminary data.</text>
</comment>
<dbReference type="AlphaFoldDB" id="A0A3M7QK98"/>
<dbReference type="Proteomes" id="UP000276133">
    <property type="component" value="Unassembled WGS sequence"/>
</dbReference>
<keyword evidence="2" id="KW-1185">Reference proteome</keyword>
<gene>
    <name evidence="1" type="ORF">BpHYR1_036758</name>
</gene>
<dbReference type="EMBL" id="REGN01005879">
    <property type="protein sequence ID" value="RNA11709.1"/>
    <property type="molecule type" value="Genomic_DNA"/>
</dbReference>
<name>A0A3M7QK98_BRAPC</name>
<sequence length="106" mass="12354">MVKTGKIVVIIVGFGKKLHIIAFAFNLNICDFREVDLKIEDNREKGMSKDSKASLNEKIKNSIFKKEKTLYLDYDTHFYFFSKEAEAYLINSNRKLNNLLKFISLP</sequence>
<organism evidence="1 2">
    <name type="scientific">Brachionus plicatilis</name>
    <name type="common">Marine rotifer</name>
    <name type="synonym">Brachionus muelleri</name>
    <dbReference type="NCBI Taxonomy" id="10195"/>
    <lineage>
        <taxon>Eukaryota</taxon>
        <taxon>Metazoa</taxon>
        <taxon>Spiralia</taxon>
        <taxon>Gnathifera</taxon>
        <taxon>Rotifera</taxon>
        <taxon>Eurotatoria</taxon>
        <taxon>Monogononta</taxon>
        <taxon>Pseudotrocha</taxon>
        <taxon>Ploima</taxon>
        <taxon>Brachionidae</taxon>
        <taxon>Brachionus</taxon>
    </lineage>
</organism>
<accession>A0A3M7QK98</accession>
<evidence type="ECO:0000313" key="1">
    <source>
        <dbReference type="EMBL" id="RNA11709.1"/>
    </source>
</evidence>
<evidence type="ECO:0000313" key="2">
    <source>
        <dbReference type="Proteomes" id="UP000276133"/>
    </source>
</evidence>
<proteinExistence type="predicted"/>
<protein>
    <submittedName>
        <fullName evidence="1">Uncharacterized protein</fullName>
    </submittedName>
</protein>